<dbReference type="Gene3D" id="1.10.260.40">
    <property type="entry name" value="lambda repressor-like DNA-binding domains"/>
    <property type="match status" value="1"/>
</dbReference>
<dbReference type="RefSeq" id="WP_180286928.1">
    <property type="nucleotide sequence ID" value="NZ_JABFDB010000059.1"/>
</dbReference>
<reference evidence="2 3" key="1">
    <citation type="submission" date="2020-05" db="EMBL/GenBank/DDBJ databases">
        <title>Azospirillum oleiclasticum sp. nov, a nitrogen-fixing and heavy crude oil-emulsifying bacterium isolated from the crude oil of Yumen Oilfield.</title>
        <authorList>
            <person name="Wu D."/>
            <person name="Cai M."/>
            <person name="Zhang X."/>
        </authorList>
    </citation>
    <scope>NUCLEOTIDE SEQUENCE [LARGE SCALE GENOMIC DNA]</scope>
    <source>
        <strain evidence="2 3">ROY-1-1-2</strain>
    </source>
</reference>
<evidence type="ECO:0000313" key="2">
    <source>
        <dbReference type="EMBL" id="NYZ25156.1"/>
    </source>
</evidence>
<feature type="domain" description="HTH cro/C1-type" evidence="1">
    <location>
        <begin position="16"/>
        <end position="70"/>
    </location>
</feature>
<sequence length="82" mass="8983">MDSIYTDAHHELTRLLTEARLRAGLTQAELAGRLGKPQPFVSRLESNQRRVDVVEFLCLAQALGADPLAILAAVRRHLPPGA</sequence>
<name>A0ABX2TLL5_9PROT</name>
<keyword evidence="3" id="KW-1185">Reference proteome</keyword>
<organism evidence="2 3">
    <name type="scientific">Azospirillum oleiclasticum</name>
    <dbReference type="NCBI Taxonomy" id="2735135"/>
    <lineage>
        <taxon>Bacteria</taxon>
        <taxon>Pseudomonadati</taxon>
        <taxon>Pseudomonadota</taxon>
        <taxon>Alphaproteobacteria</taxon>
        <taxon>Rhodospirillales</taxon>
        <taxon>Azospirillaceae</taxon>
        <taxon>Azospirillum</taxon>
    </lineage>
</organism>
<evidence type="ECO:0000259" key="1">
    <source>
        <dbReference type="PROSITE" id="PS50943"/>
    </source>
</evidence>
<dbReference type="Proteomes" id="UP000584642">
    <property type="component" value="Unassembled WGS sequence"/>
</dbReference>
<protein>
    <submittedName>
        <fullName evidence="2">Helix-turn-helix transcriptional regulator</fullName>
    </submittedName>
</protein>
<dbReference type="CDD" id="cd00093">
    <property type="entry name" value="HTH_XRE"/>
    <property type="match status" value="1"/>
</dbReference>
<accession>A0ABX2TLL5</accession>
<gene>
    <name evidence="2" type="ORF">HND93_36115</name>
</gene>
<dbReference type="Pfam" id="PF13560">
    <property type="entry name" value="HTH_31"/>
    <property type="match status" value="1"/>
</dbReference>
<evidence type="ECO:0000313" key="3">
    <source>
        <dbReference type="Proteomes" id="UP000584642"/>
    </source>
</evidence>
<dbReference type="EMBL" id="JABFDB010000059">
    <property type="protein sequence ID" value="NYZ25156.1"/>
    <property type="molecule type" value="Genomic_DNA"/>
</dbReference>
<comment type="caution">
    <text evidence="2">The sequence shown here is derived from an EMBL/GenBank/DDBJ whole genome shotgun (WGS) entry which is preliminary data.</text>
</comment>
<dbReference type="SUPFAM" id="SSF47413">
    <property type="entry name" value="lambda repressor-like DNA-binding domains"/>
    <property type="match status" value="1"/>
</dbReference>
<dbReference type="InterPro" id="IPR010982">
    <property type="entry name" value="Lambda_DNA-bd_dom_sf"/>
</dbReference>
<dbReference type="InterPro" id="IPR001387">
    <property type="entry name" value="Cro/C1-type_HTH"/>
</dbReference>
<dbReference type="SMART" id="SM00530">
    <property type="entry name" value="HTH_XRE"/>
    <property type="match status" value="1"/>
</dbReference>
<proteinExistence type="predicted"/>
<dbReference type="PROSITE" id="PS50943">
    <property type="entry name" value="HTH_CROC1"/>
    <property type="match status" value="1"/>
</dbReference>